<dbReference type="InterPro" id="IPR005959">
    <property type="entry name" value="Fumarylacetoacetase"/>
</dbReference>
<dbReference type="AlphaFoldDB" id="A0A3A1YSY5"/>
<comment type="pathway">
    <text evidence="3">Amino-acid degradation; L-phenylalanine degradation; acetoacetate and fumarate from L-phenylalanine: step 6/6.</text>
</comment>
<feature type="active site" description="Proton acceptor" evidence="12">
    <location>
        <position position="142"/>
    </location>
</feature>
<organism evidence="17 18">
    <name type="scientific">Neopusillimonas maritima</name>
    <dbReference type="NCBI Taxonomy" id="2026239"/>
    <lineage>
        <taxon>Bacteria</taxon>
        <taxon>Pseudomonadati</taxon>
        <taxon>Pseudomonadota</taxon>
        <taxon>Betaproteobacteria</taxon>
        <taxon>Burkholderiales</taxon>
        <taxon>Alcaligenaceae</taxon>
        <taxon>Neopusillimonas</taxon>
    </lineage>
</organism>
<dbReference type="PANTHER" id="PTHR43069:SF2">
    <property type="entry name" value="FUMARYLACETOACETASE"/>
    <property type="match status" value="1"/>
</dbReference>
<evidence type="ECO:0000256" key="3">
    <source>
        <dbReference type="ARBA" id="ARBA00004782"/>
    </source>
</evidence>
<comment type="cofactor">
    <cofactor evidence="1 14">
        <name>Ca(2+)</name>
        <dbReference type="ChEBI" id="CHEBI:29108"/>
    </cofactor>
</comment>
<evidence type="ECO:0000256" key="9">
    <source>
        <dbReference type="ARBA" id="ARBA00022842"/>
    </source>
</evidence>
<feature type="binding site" evidence="14">
    <location>
        <position position="210"/>
    </location>
    <ligand>
        <name>Ca(2+)</name>
        <dbReference type="ChEBI" id="CHEBI:29108"/>
    </ligand>
</feature>
<dbReference type="UniPathway" id="UPA00139">
    <property type="reaction ID" value="UER00341"/>
</dbReference>
<dbReference type="RefSeq" id="WP_119515957.1">
    <property type="nucleotide sequence ID" value="NZ_NQYH01000004.1"/>
</dbReference>
<evidence type="ECO:0000256" key="4">
    <source>
        <dbReference type="ARBA" id="ARBA00010211"/>
    </source>
</evidence>
<dbReference type="InterPro" id="IPR036663">
    <property type="entry name" value="Fumarylacetoacetase_C_sf"/>
</dbReference>
<dbReference type="Gene3D" id="3.90.850.10">
    <property type="entry name" value="Fumarylacetoacetase-like, C-terminal domain"/>
    <property type="match status" value="1"/>
</dbReference>
<dbReference type="GO" id="GO:0004334">
    <property type="term" value="F:fumarylacetoacetase activity"/>
    <property type="evidence" value="ECO:0007669"/>
    <property type="project" value="UniProtKB-EC"/>
</dbReference>
<dbReference type="FunFam" id="3.90.850.10:FF:000004">
    <property type="entry name" value="Fumarylacetoacetase"/>
    <property type="match status" value="1"/>
</dbReference>
<evidence type="ECO:0000256" key="10">
    <source>
        <dbReference type="ARBA" id="ARBA00022878"/>
    </source>
</evidence>
<dbReference type="InterPro" id="IPR036462">
    <property type="entry name" value="Fumarylacetoacetase_N_sf"/>
</dbReference>
<gene>
    <name evidence="17" type="primary">fahA</name>
    <name evidence="17" type="ORF">CJP73_07330</name>
</gene>
<keyword evidence="6 14" id="KW-0479">Metal-binding</keyword>
<evidence type="ECO:0000259" key="16">
    <source>
        <dbReference type="Pfam" id="PF09298"/>
    </source>
</evidence>
<evidence type="ECO:0000259" key="15">
    <source>
        <dbReference type="Pfam" id="PF01557"/>
    </source>
</evidence>
<dbReference type="Gene3D" id="2.30.30.230">
    <property type="entry name" value="Fumarylacetoacetase, N-terminal domain"/>
    <property type="match status" value="1"/>
</dbReference>
<keyword evidence="10" id="KW-0828">Tyrosine catabolism</keyword>
<evidence type="ECO:0000313" key="17">
    <source>
        <dbReference type="EMBL" id="RIY41332.1"/>
    </source>
</evidence>
<reference evidence="17 18" key="1">
    <citation type="submission" date="2017-08" db="EMBL/GenBank/DDBJ databases">
        <title>Pusillimonas indicus sp. nov., a member of the family Alcaligenaceae isolated from surface seawater.</title>
        <authorList>
            <person name="Li J."/>
        </authorList>
    </citation>
    <scope>NUCLEOTIDE SEQUENCE [LARGE SCALE GENOMIC DNA]</scope>
    <source>
        <strain evidence="17 18">L52-1-41</strain>
    </source>
</reference>
<feature type="binding site" evidence="13">
    <location>
        <position position="249"/>
    </location>
    <ligand>
        <name>substrate</name>
    </ligand>
</feature>
<keyword evidence="9 14" id="KW-0460">Magnesium</keyword>
<dbReference type="Proteomes" id="UP000266206">
    <property type="component" value="Unassembled WGS sequence"/>
</dbReference>
<dbReference type="NCBIfam" id="TIGR01266">
    <property type="entry name" value="fum_ac_acetase"/>
    <property type="match status" value="1"/>
</dbReference>
<evidence type="ECO:0000256" key="5">
    <source>
        <dbReference type="ARBA" id="ARBA00012094"/>
    </source>
</evidence>
<comment type="similarity">
    <text evidence="4">Belongs to the FAH family.</text>
</comment>
<keyword evidence="8 14" id="KW-0106">Calcium</keyword>
<evidence type="ECO:0000256" key="2">
    <source>
        <dbReference type="ARBA" id="ARBA00001946"/>
    </source>
</evidence>
<dbReference type="EMBL" id="NQYH01000004">
    <property type="protein sequence ID" value="RIY41332.1"/>
    <property type="molecule type" value="Genomic_DNA"/>
</dbReference>
<evidence type="ECO:0000313" key="18">
    <source>
        <dbReference type="Proteomes" id="UP000266206"/>
    </source>
</evidence>
<feature type="domain" description="Fumarylacetoacetase N-terminal" evidence="16">
    <location>
        <begin position="27"/>
        <end position="127"/>
    </location>
</feature>
<feature type="binding site" evidence="14">
    <location>
        <position position="135"/>
    </location>
    <ligand>
        <name>Ca(2+)</name>
        <dbReference type="ChEBI" id="CHEBI:29108"/>
    </ligand>
</feature>
<feature type="binding site" evidence="14">
    <location>
        <position position="262"/>
    </location>
    <ligand>
        <name>Mg(2+)</name>
        <dbReference type="ChEBI" id="CHEBI:18420"/>
    </ligand>
</feature>
<dbReference type="EC" id="3.7.1.2" evidence="5"/>
<keyword evidence="7" id="KW-0378">Hydrolase</keyword>
<dbReference type="SUPFAM" id="SSF63433">
    <property type="entry name" value="Fumarylacetoacetate hydrolase, FAH, N-terminal domain"/>
    <property type="match status" value="1"/>
</dbReference>
<dbReference type="Pfam" id="PF01557">
    <property type="entry name" value="FAA_hydrolase"/>
    <property type="match status" value="1"/>
</dbReference>
<feature type="binding site" evidence="14">
    <location>
        <position position="266"/>
    </location>
    <ligand>
        <name>Mg(2+)</name>
        <dbReference type="ChEBI" id="CHEBI:18420"/>
    </ligand>
</feature>
<evidence type="ECO:0000256" key="7">
    <source>
        <dbReference type="ARBA" id="ARBA00022801"/>
    </source>
</evidence>
<dbReference type="GO" id="GO:0006559">
    <property type="term" value="P:L-phenylalanine catabolic process"/>
    <property type="evidence" value="ECO:0007669"/>
    <property type="project" value="UniProtKB-UniPathway"/>
</dbReference>
<comment type="cofactor">
    <cofactor evidence="2 14">
        <name>Mg(2+)</name>
        <dbReference type="ChEBI" id="CHEBI:18420"/>
    </cofactor>
</comment>
<dbReference type="OrthoDB" id="3766879at2"/>
<feature type="binding site" evidence="13">
    <location>
        <position position="137"/>
    </location>
    <ligand>
        <name>substrate</name>
    </ligand>
</feature>
<dbReference type="GO" id="GO:0006572">
    <property type="term" value="P:L-tyrosine catabolic process"/>
    <property type="evidence" value="ECO:0007669"/>
    <property type="project" value="UniProtKB-KW"/>
</dbReference>
<dbReference type="InterPro" id="IPR011234">
    <property type="entry name" value="Fumarylacetoacetase-like_C"/>
</dbReference>
<sequence>MTTTGPQPDWRSWVESANSADTHFSIQNLPYGVFSPESEAKPRIGVAIGEHVLDLSVLESEGLLVCGETVFDQPTLNAFIGLGRAAWQDVRERIAQLLRDSESILRDNPALRARCLFLQDNVQMHMPVQVAGYTDFYSSKEHATNVGKLFRDPDNALLPNWSEMPIAYNGRASSVVVSGTPVQRPNGQIKLPDQTRPIFGPCRKLDLELEMGFIVGQDTPLGTPVRCEQAENFVFGMVLLNDWSARDIQAWEYVPLGPFNAKTFATTISPWVVPFDALEPFRVAQPKQSPTPLTYLQQTGQHAFDIQLQAWLSPHEGNEEALLCQTNFRYLYWSIAQQLAHHTVSGCNVRVGDLMGSGTISGSEPGSYGSLLEITLNGKEPYTLAGGGQRSFIEDGDAIRLTGWCQGNGYRVGFGNCEGTILPAQSL</sequence>
<name>A0A3A1YSY5_9BURK</name>
<evidence type="ECO:0000256" key="14">
    <source>
        <dbReference type="PIRSR" id="PIRSR605959-3"/>
    </source>
</evidence>
<dbReference type="GO" id="GO:1902000">
    <property type="term" value="P:homogentisate catabolic process"/>
    <property type="evidence" value="ECO:0007669"/>
    <property type="project" value="TreeGrafter"/>
</dbReference>
<evidence type="ECO:0000256" key="1">
    <source>
        <dbReference type="ARBA" id="ARBA00001913"/>
    </source>
</evidence>
<evidence type="ECO:0000256" key="11">
    <source>
        <dbReference type="ARBA" id="ARBA00023232"/>
    </source>
</evidence>
<feature type="binding site" evidence="14">
    <location>
        <position position="208"/>
    </location>
    <ligand>
        <name>Ca(2+)</name>
        <dbReference type="ChEBI" id="CHEBI:29108"/>
    </ligand>
</feature>
<dbReference type="GO" id="GO:0046872">
    <property type="term" value="F:metal ion binding"/>
    <property type="evidence" value="ECO:0007669"/>
    <property type="project" value="UniProtKB-KW"/>
</dbReference>
<accession>A0A3A1YSY5</accession>
<evidence type="ECO:0000256" key="8">
    <source>
        <dbReference type="ARBA" id="ARBA00022837"/>
    </source>
</evidence>
<feature type="domain" description="Fumarylacetoacetase-like C-terminal" evidence="15">
    <location>
        <begin position="133"/>
        <end position="420"/>
    </location>
</feature>
<dbReference type="InterPro" id="IPR015377">
    <property type="entry name" value="Fumarylacetoacetase_N"/>
</dbReference>
<feature type="binding site" evidence="13">
    <location>
        <position position="253"/>
    </location>
    <ligand>
        <name>substrate</name>
    </ligand>
</feature>
<evidence type="ECO:0000256" key="13">
    <source>
        <dbReference type="PIRSR" id="PIRSR605959-2"/>
    </source>
</evidence>
<proteinExistence type="inferred from homology"/>
<comment type="caution">
    <text evidence="17">The sequence shown here is derived from an EMBL/GenBank/DDBJ whole genome shotgun (WGS) entry which is preliminary data.</text>
</comment>
<dbReference type="PANTHER" id="PTHR43069">
    <property type="entry name" value="FUMARYLACETOACETASE"/>
    <property type="match status" value="1"/>
</dbReference>
<evidence type="ECO:0000256" key="12">
    <source>
        <dbReference type="PIRSR" id="PIRSR605959-1"/>
    </source>
</evidence>
<feature type="binding site" evidence="14">
    <location>
        <position position="242"/>
    </location>
    <ligand>
        <name>Ca(2+)</name>
        <dbReference type="ChEBI" id="CHEBI:29108"/>
    </ligand>
</feature>
<feature type="binding site" evidence="14">
    <location>
        <position position="242"/>
    </location>
    <ligand>
        <name>Mg(2+)</name>
        <dbReference type="ChEBI" id="CHEBI:18420"/>
    </ligand>
</feature>
<keyword evidence="11" id="KW-0585">Phenylalanine catabolism</keyword>
<evidence type="ECO:0000256" key="6">
    <source>
        <dbReference type="ARBA" id="ARBA00022723"/>
    </source>
</evidence>
<dbReference type="Pfam" id="PF09298">
    <property type="entry name" value="FAA_hydrolase_N"/>
    <property type="match status" value="1"/>
</dbReference>
<feature type="binding site" evidence="13">
    <location>
        <position position="359"/>
    </location>
    <ligand>
        <name>substrate</name>
    </ligand>
</feature>
<feature type="binding site" evidence="13">
    <location>
        <position position="151"/>
    </location>
    <ligand>
        <name>substrate</name>
    </ligand>
</feature>
<protein>
    <recommendedName>
        <fullName evidence="5">fumarylacetoacetase</fullName>
        <ecNumber evidence="5">3.7.1.2</ecNumber>
    </recommendedName>
</protein>
<dbReference type="SUPFAM" id="SSF56529">
    <property type="entry name" value="FAH"/>
    <property type="match status" value="1"/>
</dbReference>